<dbReference type="PANTHER" id="PTHR42792:SF1">
    <property type="entry name" value="FLAGELLAR HOOK-ASSOCIATED PROTEIN 3"/>
    <property type="match status" value="1"/>
</dbReference>
<feature type="domain" description="Flagellin C-terminal" evidence="4">
    <location>
        <begin position="235"/>
        <end position="318"/>
    </location>
</feature>
<evidence type="ECO:0000313" key="5">
    <source>
        <dbReference type="EMBL" id="PJK29825.1"/>
    </source>
</evidence>
<keyword evidence="6" id="KW-1185">Reference proteome</keyword>
<dbReference type="GO" id="GO:0009288">
    <property type="term" value="C:bacterial-type flagellum"/>
    <property type="evidence" value="ECO:0007669"/>
    <property type="project" value="UniProtKB-SubCell"/>
</dbReference>
<reference evidence="5 6" key="1">
    <citation type="submission" date="2017-11" db="EMBL/GenBank/DDBJ databases">
        <title>Draft genome sequence of Rhizobiales bacterium SY3-13.</title>
        <authorList>
            <person name="Sun C."/>
        </authorList>
    </citation>
    <scope>NUCLEOTIDE SEQUENCE [LARGE SCALE GENOMIC DNA]</scope>
    <source>
        <strain evidence="5 6">SY3-13</strain>
    </source>
</reference>
<dbReference type="AlphaFoldDB" id="A0A2M9G2A0"/>
<dbReference type="Proteomes" id="UP000229498">
    <property type="component" value="Unassembled WGS sequence"/>
</dbReference>
<dbReference type="Pfam" id="PF00700">
    <property type="entry name" value="Flagellin_C"/>
    <property type="match status" value="1"/>
</dbReference>
<sequence length="318" mass="33793">MRIGTFSQNDLLVQQMLRQQVELSRSQEQVSTGKRYNDTEGFGAQSANIVNSRSLLTQIEGFQTSNQALKGRLSAFDSALVELESIGGELRDALQKARGLGDGTGLGSTVSGLLERAAAVLNTRFEGRFLFGGTTSDQPPLLVTDEAGILAVAEPPGGQFFADSGEALTARVDERTTIEIGVTASQVAGDLLHSMQRILMFDSGTLPAGAAGFAPADALAGQLSENEIDFIADELDNISTAVTGLQTAATENGLNMKALDDVQGRLEDQQIALTDILANEEDVDLAKVAAKLNQQQVALEASLRMIAQMRSMSLLNFL</sequence>
<dbReference type="RefSeq" id="WP_109793102.1">
    <property type="nucleotide sequence ID" value="NZ_PHIG01000031.1"/>
</dbReference>
<evidence type="ECO:0000256" key="3">
    <source>
        <dbReference type="ARBA" id="ARBA00023143"/>
    </source>
</evidence>
<dbReference type="InterPro" id="IPR046358">
    <property type="entry name" value="Flagellin_C"/>
</dbReference>
<protein>
    <recommendedName>
        <fullName evidence="4">Flagellin C-terminal domain-containing protein</fullName>
    </recommendedName>
</protein>
<name>A0A2M9G2A0_9PROT</name>
<gene>
    <name evidence="5" type="ORF">CVT23_08590</name>
</gene>
<dbReference type="SUPFAM" id="SSF64518">
    <property type="entry name" value="Phase 1 flagellin"/>
    <property type="match status" value="1"/>
</dbReference>
<dbReference type="Gene3D" id="1.20.1330.10">
    <property type="entry name" value="f41 fragment of flagellin, N-terminal domain"/>
    <property type="match status" value="1"/>
</dbReference>
<evidence type="ECO:0000313" key="6">
    <source>
        <dbReference type="Proteomes" id="UP000229498"/>
    </source>
</evidence>
<comment type="subcellular location">
    <subcellularLocation>
        <location evidence="1">Bacterial flagellum</location>
    </subcellularLocation>
</comment>
<evidence type="ECO:0000259" key="4">
    <source>
        <dbReference type="Pfam" id="PF00700"/>
    </source>
</evidence>
<organism evidence="5 6">
    <name type="scientific">Minwuia thermotolerans</name>
    <dbReference type="NCBI Taxonomy" id="2056226"/>
    <lineage>
        <taxon>Bacteria</taxon>
        <taxon>Pseudomonadati</taxon>
        <taxon>Pseudomonadota</taxon>
        <taxon>Alphaproteobacteria</taxon>
        <taxon>Minwuiales</taxon>
        <taxon>Minwuiaceae</taxon>
        <taxon>Minwuia</taxon>
    </lineage>
</organism>
<evidence type="ECO:0000256" key="2">
    <source>
        <dbReference type="ARBA" id="ARBA00005709"/>
    </source>
</evidence>
<dbReference type="InterPro" id="IPR001492">
    <property type="entry name" value="Flagellin"/>
</dbReference>
<dbReference type="GO" id="GO:0005198">
    <property type="term" value="F:structural molecule activity"/>
    <property type="evidence" value="ECO:0007669"/>
    <property type="project" value="InterPro"/>
</dbReference>
<dbReference type="OrthoDB" id="9758307at2"/>
<accession>A0A2M9G2A0</accession>
<dbReference type="PANTHER" id="PTHR42792">
    <property type="entry name" value="FLAGELLIN"/>
    <property type="match status" value="1"/>
</dbReference>
<keyword evidence="3" id="KW-0975">Bacterial flagellum</keyword>
<evidence type="ECO:0000256" key="1">
    <source>
        <dbReference type="ARBA" id="ARBA00004365"/>
    </source>
</evidence>
<dbReference type="EMBL" id="PHIG01000031">
    <property type="protein sequence ID" value="PJK29825.1"/>
    <property type="molecule type" value="Genomic_DNA"/>
</dbReference>
<proteinExistence type="inferred from homology"/>
<comment type="caution">
    <text evidence="5">The sequence shown here is derived from an EMBL/GenBank/DDBJ whole genome shotgun (WGS) entry which is preliminary data.</text>
</comment>
<comment type="similarity">
    <text evidence="2">Belongs to the bacterial flagellin family.</text>
</comment>